<gene>
    <name evidence="2" type="ORF">SAMD00020551_1516</name>
</gene>
<dbReference type="Proteomes" id="UP000031014">
    <property type="component" value="Unassembled WGS sequence"/>
</dbReference>
<dbReference type="PRINTS" id="PR00111">
    <property type="entry name" value="ABHYDROLASE"/>
</dbReference>
<accession>A0A0A8X2B8</accession>
<dbReference type="Gene3D" id="3.40.50.1820">
    <property type="entry name" value="alpha/beta hydrolase"/>
    <property type="match status" value="1"/>
</dbReference>
<dbReference type="EMBL" id="BASE01000031">
    <property type="protein sequence ID" value="GAM13374.1"/>
    <property type="molecule type" value="Genomic_DNA"/>
</dbReference>
<dbReference type="OrthoDB" id="252464at2"/>
<dbReference type="RefSeq" id="WP_041965224.1">
    <property type="nucleotide sequence ID" value="NZ_BASE01000031.1"/>
</dbReference>
<dbReference type="InterPro" id="IPR000073">
    <property type="entry name" value="AB_hydrolase_1"/>
</dbReference>
<dbReference type="SUPFAM" id="SSF53474">
    <property type="entry name" value="alpha/beta-Hydrolases"/>
    <property type="match status" value="1"/>
</dbReference>
<dbReference type="GO" id="GO:0016020">
    <property type="term" value="C:membrane"/>
    <property type="evidence" value="ECO:0007669"/>
    <property type="project" value="TreeGrafter"/>
</dbReference>
<proteinExistence type="predicted"/>
<keyword evidence="2" id="KW-0378">Hydrolase</keyword>
<dbReference type="STRING" id="1321606.SAMD00020551_1516"/>
<dbReference type="GO" id="GO:0047372">
    <property type="term" value="F:monoacylglycerol lipase activity"/>
    <property type="evidence" value="ECO:0007669"/>
    <property type="project" value="TreeGrafter"/>
</dbReference>
<evidence type="ECO:0000313" key="2">
    <source>
        <dbReference type="EMBL" id="GAM13374.1"/>
    </source>
</evidence>
<dbReference type="InterPro" id="IPR050266">
    <property type="entry name" value="AB_hydrolase_sf"/>
</dbReference>
<dbReference type="PANTHER" id="PTHR43798:SF33">
    <property type="entry name" value="HYDROLASE, PUTATIVE (AFU_ORTHOLOGUE AFUA_2G14860)-RELATED"/>
    <property type="match status" value="1"/>
</dbReference>
<evidence type="ECO:0000259" key="1">
    <source>
        <dbReference type="Pfam" id="PF00561"/>
    </source>
</evidence>
<dbReference type="EC" id="3.8.1.5" evidence="2"/>
<dbReference type="InterPro" id="IPR000639">
    <property type="entry name" value="Epox_hydrolase-like"/>
</dbReference>
<keyword evidence="3" id="KW-1185">Reference proteome</keyword>
<dbReference type="AlphaFoldDB" id="A0A0A8X2B8"/>
<dbReference type="PRINTS" id="PR00412">
    <property type="entry name" value="EPOXHYDRLASE"/>
</dbReference>
<dbReference type="PANTHER" id="PTHR43798">
    <property type="entry name" value="MONOACYLGLYCEROL LIPASE"/>
    <property type="match status" value="1"/>
</dbReference>
<dbReference type="InterPro" id="IPR029058">
    <property type="entry name" value="AB_hydrolase_fold"/>
</dbReference>
<dbReference type="Pfam" id="PF00561">
    <property type="entry name" value="Abhydrolase_1"/>
    <property type="match status" value="1"/>
</dbReference>
<dbReference type="GO" id="GO:0018786">
    <property type="term" value="F:haloalkane dehalogenase activity"/>
    <property type="evidence" value="ECO:0007669"/>
    <property type="project" value="UniProtKB-EC"/>
</dbReference>
<organism evidence="2 3">
    <name type="scientific">Mesobacillus selenatarsenatis (strain DSM 18680 / JCM 14380 / FERM P-15431 / SF-1)</name>
    <dbReference type="NCBI Taxonomy" id="1321606"/>
    <lineage>
        <taxon>Bacteria</taxon>
        <taxon>Bacillati</taxon>
        <taxon>Bacillota</taxon>
        <taxon>Bacilli</taxon>
        <taxon>Bacillales</taxon>
        <taxon>Bacillaceae</taxon>
        <taxon>Mesobacillus</taxon>
    </lineage>
</organism>
<dbReference type="GO" id="GO:0046464">
    <property type="term" value="P:acylglycerol catabolic process"/>
    <property type="evidence" value="ECO:0007669"/>
    <property type="project" value="TreeGrafter"/>
</dbReference>
<comment type="caution">
    <text evidence="2">The sequence shown here is derived from an EMBL/GenBank/DDBJ whole genome shotgun (WGS) entry which is preliminary data.</text>
</comment>
<protein>
    <submittedName>
        <fullName evidence="2">Alpha/beta hydrolase fold</fullName>
        <ecNumber evidence="2">3.8.1.5</ecNumber>
    </submittedName>
</protein>
<evidence type="ECO:0000313" key="3">
    <source>
        <dbReference type="Proteomes" id="UP000031014"/>
    </source>
</evidence>
<reference evidence="2 3" key="1">
    <citation type="submission" date="2013-06" db="EMBL/GenBank/DDBJ databases">
        <title>Whole genome shotgun sequence of Bacillus selenatarsenatis SF-1.</title>
        <authorList>
            <person name="Kuroda M."/>
            <person name="Sei K."/>
            <person name="Yamashita M."/>
            <person name="Ike M."/>
        </authorList>
    </citation>
    <scope>NUCLEOTIDE SEQUENCE [LARGE SCALE GENOMIC DNA]</scope>
    <source>
        <strain evidence="2 3">SF-1</strain>
    </source>
</reference>
<name>A0A0A8X2B8_MESS1</name>
<feature type="domain" description="AB hydrolase-1" evidence="1">
    <location>
        <begin position="22"/>
        <end position="248"/>
    </location>
</feature>
<sequence>MDSKKVRTGSTEVSFYDQGKGNPILLIHGFAGSKHYWDKIIPELANEYRVIALDLPGHGESGMGKDRYSIQDMASTIKELLDQLGLDKVTMFGHSLGGYITLAFAELYPQYLKAFSLVHSTTNPDSEEAKEARENNAKKIQEEGAGAFIEGLSRKLFSPENTEVNAKEIEETVKIGMMTKVEGLVSALMAMKDRPERSKVLEETDLPVLLIAGEQDQIIPPEKTFTVSRDNIEKKVIQNAGHMSMYEQPEELVKVMKDYLAKI</sequence>